<evidence type="ECO:0000256" key="1">
    <source>
        <dbReference type="SAM" id="MobiDB-lite"/>
    </source>
</evidence>
<dbReference type="EMBL" id="JABANO010032567">
    <property type="protein sequence ID" value="KAF4708358.1"/>
    <property type="molecule type" value="Genomic_DNA"/>
</dbReference>
<dbReference type="AlphaFoldDB" id="A0A7J6QJE4"/>
<sequence length="356" mass="38444">MSAGRGEIPLLLTAGGKSLEPVSTAALSKAARMLGEETSEALLKAPSKRPARDNLLSFEAPLLRPKPSSNESGDATEADDVRQTGEVDHRTIETLPRPLGKRRKLDVFEELQVNDQPLPTHAEEDITASELDALEAGLPIDDSDEVLEFSVVRRFPVLYVGLDGAGRSVAGASSTCPEDVLVGDEVVSVKTQVRAIVKSVVGGRAKAGLLVVDQDQLPGSRREFGLPTGCQLCWQGLLPGRKFHRRRDLEASLTLPGGWKFPSRLMTVDREWVNVSGRVASYVLGEGLWIGFEKGEHVLITGGGNQLSRLAGLVAEGSDVEVSNCWELPSWLVVGHYREFRADCTSVDIVFATGQL</sequence>
<reference evidence="2 3" key="1">
    <citation type="submission" date="2020-04" db="EMBL/GenBank/DDBJ databases">
        <title>Perkinsus olseni comparative genomics.</title>
        <authorList>
            <person name="Bogema D.R."/>
        </authorList>
    </citation>
    <scope>NUCLEOTIDE SEQUENCE [LARGE SCALE GENOMIC DNA]</scope>
    <source>
        <strain evidence="2 3">ATCC PRA-207</strain>
    </source>
</reference>
<comment type="caution">
    <text evidence="2">The sequence shown here is derived from an EMBL/GenBank/DDBJ whole genome shotgun (WGS) entry which is preliminary data.</text>
</comment>
<feature type="compositionally biased region" description="Basic and acidic residues" evidence="1">
    <location>
        <begin position="79"/>
        <end position="91"/>
    </location>
</feature>
<gene>
    <name evidence="2" type="ORF">FOZ63_021493</name>
</gene>
<protein>
    <submittedName>
        <fullName evidence="2">Uncharacterized protein</fullName>
    </submittedName>
</protein>
<evidence type="ECO:0000313" key="3">
    <source>
        <dbReference type="Proteomes" id="UP000553632"/>
    </source>
</evidence>
<dbReference type="Proteomes" id="UP000553632">
    <property type="component" value="Unassembled WGS sequence"/>
</dbReference>
<keyword evidence="3" id="KW-1185">Reference proteome</keyword>
<feature type="region of interest" description="Disordered" evidence="1">
    <location>
        <begin position="41"/>
        <end position="91"/>
    </location>
</feature>
<proteinExistence type="predicted"/>
<name>A0A7J6QJE4_PEROL</name>
<accession>A0A7J6QJE4</accession>
<evidence type="ECO:0000313" key="2">
    <source>
        <dbReference type="EMBL" id="KAF4708358.1"/>
    </source>
</evidence>
<organism evidence="2 3">
    <name type="scientific">Perkinsus olseni</name>
    <name type="common">Perkinsus atlanticus</name>
    <dbReference type="NCBI Taxonomy" id="32597"/>
    <lineage>
        <taxon>Eukaryota</taxon>
        <taxon>Sar</taxon>
        <taxon>Alveolata</taxon>
        <taxon>Perkinsozoa</taxon>
        <taxon>Perkinsea</taxon>
        <taxon>Perkinsida</taxon>
        <taxon>Perkinsidae</taxon>
        <taxon>Perkinsus</taxon>
    </lineage>
</organism>